<accession>A0A2U3KXV8</accession>
<reference evidence="2" key="1">
    <citation type="submission" date="2018-02" db="EMBL/GenBank/DDBJ databases">
        <authorList>
            <person name="Hausmann B."/>
        </authorList>
    </citation>
    <scope>NUCLEOTIDE SEQUENCE [LARGE SCALE GENOMIC DNA]</scope>
    <source>
        <strain evidence="2">Peat soil MAG SbA1</strain>
    </source>
</reference>
<protein>
    <submittedName>
        <fullName evidence="1">Uncharacterized protein</fullName>
    </submittedName>
</protein>
<dbReference type="Proteomes" id="UP000238701">
    <property type="component" value="Unassembled WGS sequence"/>
</dbReference>
<organism evidence="1 2">
    <name type="scientific">Candidatus Sulfotelmatobacter kueseliae</name>
    <dbReference type="NCBI Taxonomy" id="2042962"/>
    <lineage>
        <taxon>Bacteria</taxon>
        <taxon>Pseudomonadati</taxon>
        <taxon>Acidobacteriota</taxon>
        <taxon>Terriglobia</taxon>
        <taxon>Terriglobales</taxon>
        <taxon>Candidatus Korobacteraceae</taxon>
        <taxon>Candidatus Sulfotelmatobacter</taxon>
    </lineage>
</organism>
<gene>
    <name evidence="1" type="ORF">SBA1_530063</name>
</gene>
<dbReference type="EMBL" id="OMOD01000148">
    <property type="protein sequence ID" value="SPF44427.1"/>
    <property type="molecule type" value="Genomic_DNA"/>
</dbReference>
<proteinExistence type="predicted"/>
<evidence type="ECO:0000313" key="1">
    <source>
        <dbReference type="EMBL" id="SPF44427.1"/>
    </source>
</evidence>
<evidence type="ECO:0000313" key="2">
    <source>
        <dbReference type="Proteomes" id="UP000238701"/>
    </source>
</evidence>
<name>A0A2U3KXV8_9BACT</name>
<dbReference type="AlphaFoldDB" id="A0A2U3KXV8"/>
<sequence>MQGGVTRSADGTQILSRIVPRVAAKLFVMDLQVRNRAARLTAPAVTTQNLLAQIVVRDGVEQEKRGFRVDRIHAAASLSCLRKACFWAINGEERPS</sequence>